<dbReference type="GeneID" id="118431651"/>
<evidence type="ECO:0000259" key="9">
    <source>
        <dbReference type="PROSITE" id="PS51211"/>
    </source>
</evidence>
<feature type="signal peptide" evidence="8">
    <location>
        <begin position="1"/>
        <end position="16"/>
    </location>
</feature>
<dbReference type="GO" id="GO:0005319">
    <property type="term" value="F:lipid transporter activity"/>
    <property type="evidence" value="ECO:0000318"/>
    <property type="project" value="GO_Central"/>
</dbReference>
<evidence type="ECO:0000256" key="7">
    <source>
        <dbReference type="SAM" id="MobiDB-lite"/>
    </source>
</evidence>
<dbReference type="Pfam" id="PF09172">
    <property type="entry name" value="Vit_open_b-sht"/>
    <property type="match status" value="1"/>
</dbReference>
<dbReference type="InterPro" id="IPR015817">
    <property type="entry name" value="Vitellinogen_open_b-sht_sub1"/>
</dbReference>
<feature type="region of interest" description="Disordered" evidence="7">
    <location>
        <begin position="423"/>
        <end position="444"/>
    </location>
</feature>
<comment type="caution">
    <text evidence="6">Lacks conserved residue(s) required for the propagation of feature annotation.</text>
</comment>
<dbReference type="PROSITE" id="PS51211">
    <property type="entry name" value="VITELLOGENIN"/>
    <property type="match status" value="1"/>
</dbReference>
<evidence type="ECO:0000313" key="12">
    <source>
        <dbReference type="RefSeq" id="XP_035698786.1"/>
    </source>
</evidence>
<dbReference type="InterPro" id="IPR001747">
    <property type="entry name" value="Vitellogenin_N"/>
</dbReference>
<feature type="region of interest" description="Disordered" evidence="7">
    <location>
        <begin position="1395"/>
        <end position="1443"/>
    </location>
</feature>
<feature type="compositionally biased region" description="Polar residues" evidence="7">
    <location>
        <begin position="1687"/>
        <end position="1698"/>
    </location>
</feature>
<accession>A0A9J7MCV6</accession>
<dbReference type="SUPFAM" id="SSF56968">
    <property type="entry name" value="Lipovitellin-phosvitin complex, beta-sheet shell regions"/>
    <property type="match status" value="3"/>
</dbReference>
<feature type="region of interest" description="Disordered" evidence="7">
    <location>
        <begin position="1257"/>
        <end position="1276"/>
    </location>
</feature>
<dbReference type="Gene3D" id="1.25.10.20">
    <property type="entry name" value="Vitellinogen, superhelical"/>
    <property type="match status" value="1"/>
</dbReference>
<evidence type="ECO:0000256" key="3">
    <source>
        <dbReference type="ARBA" id="ARBA00023157"/>
    </source>
</evidence>
<protein>
    <submittedName>
        <fullName evidence="12">Vitellogenin-6-like</fullName>
    </submittedName>
</protein>
<keyword evidence="2" id="KW-0758">Storage protein</keyword>
<dbReference type="InterPro" id="IPR000225">
    <property type="entry name" value="Armadillo"/>
</dbReference>
<reference evidence="12" key="2">
    <citation type="submission" date="2025-08" db="UniProtKB">
        <authorList>
            <consortium name="RefSeq"/>
        </authorList>
    </citation>
    <scope>IDENTIFICATION</scope>
    <source>
        <strain evidence="12">S238N-H82</strain>
        <tissue evidence="12">Testes</tissue>
    </source>
</reference>
<evidence type="ECO:0000259" key="10">
    <source>
        <dbReference type="PROSITE" id="PS51233"/>
    </source>
</evidence>
<feature type="region of interest" description="Disordered" evidence="7">
    <location>
        <begin position="1349"/>
        <end position="1370"/>
    </location>
</feature>
<dbReference type="FunFam" id="1.25.10.20:FF:000003">
    <property type="entry name" value="Vitellogenin C"/>
    <property type="match status" value="1"/>
</dbReference>
<sequence length="1941" mass="220805">MNKLLILLLGVCLTQATLRSEDLADKVFGQGREYVYKYEGEVKSGIPQSSDRFSGMKIECEARLQFKTDTEVLMRLEKIQLKTLRGELESPEEKTLKKLMKKTSQETTFEKKHQDAFRQDHFSSSPEEWERSLKTSSSSSQERETPSFEKWEQQETIRKQKEQRTSSEEAGRPSSAQSGSSSQRSSQSASREESEEVPEQQLAELRRQLEKAVRVTYEQGQVVSIQAERGEPQWSVNIKRGICNMLQITRNPKNSELLDKDGRAESNVAFEKAPERLFRIMEQGVNGLCETQYDIRDSQTQPGAQLVTRTKNLQNCRQKPKEWLARITGGKAIKDPTEEHFQSHAQTRMRVVTDRSPAGKFLIQRAESRDQHVFVPYSQQGGEVITFAKQILELVEAKTTISGPKIPEPSQAENKGDLIFVFEPRRPEGGSSAESREESRETEEKVKELCEGIARGLREAITEETPKKFLQLVKALRKMSKAQLKQFCIEKIPKIKQSSRETSQEKEEAEARKLIIDAVSMVGTEEALKAVGELLQEEKIAAGDAQSLIGGLSVSIATCTPSATNIMLEIAKSKQAQQDKNLRKVAWLAFGTMVHKLTQTHPQQSPEIVQLKKEYANQLLQGVQQDKTPEEQMMCIKAIGNAGLEDSVDRLVQIINSKTTPTEIRLQAIYALRRIAKKLPHKTRNILFPVFKNPENPVEERAAAFVVMMDSEPQTSFLELLAQSTQRETSNQVGRFVYTTLKSCAASRLTRDQRMRRTCEKALRLCRPFNLGMQYSETSEWQAMSEEMRVGASVKIQTIADKRSVLPRAATAKMNVQALGLSINFLEAGVRASGLQTMVDSLYRQYADNKSFMYHLKKKSQETSREYRDSASTERQRTLRNIEAEKIQSKLNIKTRAPEDPKGQIYLKVGGNELYYHQFRSALLEKFVREDSLSIGDIEKQLQEGVKTSWTKASLLADITQRTPTSLGLPLKLDLKAVAVTRSDIGGKVTVAPRLFREDRPKELQAISDVNAEVTSTHSTAMQITAKMMVDCRVIKSGVALEVSVKGLIPMSGKANFDLKNRVHKLTVETPEKERELLVVKSRPIVFTEQKTAPKTGRQVRDVLKKEITIQGEKIQRFPSQMKVAYGKQALGLEFALKSSMVSRLNKETSAPYQPFTGPAELRLAVRPGENRPEKVEIECVLSSEARSSEEKPAGAQPPRAMRAEVTISAKHPRQDRTVGIKMLIKDEQVEVDPRRRELDSRERKYPRKLLVRSLREKEPAVSAETQQELRQEGRQQTRRTIAIQIDRSRIPQLESWDFKSCVDMQMEFPTNREVRLIQDGIVKAVLDAKWGADCSGRGPRVQLEAKFQKSVQQRREERHQEATEWDSREGITQSQELYLDSLTKSLTSLFPWPSSDNEEWRVRSREQATSMEQATSSEQQSGQSSSRGSSQESIESSEQIQFKRQRRNLYKQCLKDRREGQQYSRACQEAVRQRSQLRELDVEINYQNLPAWLQEACLAAQRYIENTFYGRSSTQEIGNKNAPNQIRLRATLDAAEREMNVSIRKPEMTQNLTRVPLAWVPLWFPSTRQSIAEQAMDTATKYMYTPFCKVQANDKIRTFDDVEYKYKVGKCDHILAKDASPEEKFMVLVNKPEAQRPEKTVKVFLKSTKIEMRVPRGASSQEQSKESISQDTIIQESQKSKEETQGWRQSQEGQQSRKSQEKGISQQTSSEGSASKSKSFEWSSSEENLHRHTPIEVTIDGRQVQVQPGEAKKIRHQVTGKVMCTLYCHGNGIELKSPQHGLHVKVDGHNVEVKVSHDYRKKLVGLCGNFDGEQSNEYEGPREEIYKSPKEFALSYLIPSSQCEGEGKKQPVMRNIMITRLNQKNEEQACFSKTPVAQCPEGSRKTKSEVRSTEFHCLPKELQSTQKMIKMHKTKPLGDKLQAKSTDLVQDVEAELECRE</sequence>
<feature type="region of interest" description="Disordered" evidence="7">
    <location>
        <begin position="1655"/>
        <end position="1742"/>
    </location>
</feature>
<dbReference type="Gene3D" id="2.20.50.20">
    <property type="entry name" value="Lipovitellin. Chain A, domain 3"/>
    <property type="match status" value="1"/>
</dbReference>
<dbReference type="Gene3D" id="2.20.80.10">
    <property type="entry name" value="Lipovitellin-phosvitin complex, chain A, domain 4"/>
    <property type="match status" value="1"/>
</dbReference>
<feature type="compositionally biased region" description="Low complexity" evidence="7">
    <location>
        <begin position="1417"/>
        <end position="1441"/>
    </location>
</feature>
<dbReference type="RefSeq" id="XP_035698786.1">
    <property type="nucleotide sequence ID" value="XM_035842893.1"/>
</dbReference>
<evidence type="ECO:0000256" key="5">
    <source>
        <dbReference type="PROSITE-ProRule" id="PRU00259"/>
    </source>
</evidence>
<dbReference type="OrthoDB" id="160294at2759"/>
<dbReference type="InterPro" id="IPR015819">
    <property type="entry name" value="Lipid_transp_b-sht_shell"/>
</dbReference>
<reference evidence="11" key="1">
    <citation type="journal article" date="2020" name="Nat. Ecol. Evol.">
        <title>Deeply conserved synteny resolves early events in vertebrate evolution.</title>
        <authorList>
            <person name="Simakov O."/>
            <person name="Marletaz F."/>
            <person name="Yue J.X."/>
            <person name="O'Connell B."/>
            <person name="Jenkins J."/>
            <person name="Brandt A."/>
            <person name="Calef R."/>
            <person name="Tung C.H."/>
            <person name="Huang T.K."/>
            <person name="Schmutz J."/>
            <person name="Satoh N."/>
            <person name="Yu J.K."/>
            <person name="Putnam N.H."/>
            <person name="Green R.E."/>
            <person name="Rokhsar D.S."/>
        </authorList>
    </citation>
    <scope>NUCLEOTIDE SEQUENCE [LARGE SCALE GENOMIC DNA]</scope>
    <source>
        <strain evidence="11">S238N-H82</strain>
    </source>
</reference>
<dbReference type="FunFam" id="2.20.80.10:FF:000015">
    <property type="entry name" value="Uncharacterized protein"/>
    <property type="match status" value="1"/>
</dbReference>
<feature type="repeat" description="ARM" evidence="5">
    <location>
        <begin position="646"/>
        <end position="676"/>
    </location>
</feature>
<gene>
    <name evidence="12" type="primary">LOC118431651</name>
</gene>
<feature type="compositionally biased region" description="Low complexity" evidence="7">
    <location>
        <begin position="1660"/>
        <end position="1671"/>
    </location>
</feature>
<dbReference type="SUPFAM" id="SSF48431">
    <property type="entry name" value="Lipovitellin-phosvitin complex, superhelical domain"/>
    <property type="match status" value="1"/>
</dbReference>
<dbReference type="InterPro" id="IPR011030">
    <property type="entry name" value="Lipovitellin_superhlx_dom"/>
</dbReference>
<feature type="compositionally biased region" description="Low complexity" evidence="7">
    <location>
        <begin position="1706"/>
        <end position="1727"/>
    </location>
</feature>
<keyword evidence="1 8" id="KW-0732">Signal</keyword>
<keyword evidence="11" id="KW-1185">Reference proteome</keyword>
<feature type="domain" description="Vitellogenin" evidence="9">
    <location>
        <begin position="28"/>
        <end position="810"/>
    </location>
</feature>
<dbReference type="InterPro" id="IPR015255">
    <property type="entry name" value="Vitellinogen_open_b-sht"/>
</dbReference>
<feature type="region of interest" description="Disordered" evidence="7">
    <location>
        <begin position="90"/>
        <end position="201"/>
    </location>
</feature>
<dbReference type="InterPro" id="IPR050733">
    <property type="entry name" value="Vitellogenin/Apolipophorin"/>
</dbReference>
<dbReference type="InterPro" id="IPR001846">
    <property type="entry name" value="VWF_type-D"/>
</dbReference>
<dbReference type="Gene3D" id="2.30.230.10">
    <property type="entry name" value="Lipovitellin, beta-sheet shell regions, chain A"/>
    <property type="match status" value="2"/>
</dbReference>
<proteinExistence type="predicted"/>
<evidence type="ECO:0000256" key="8">
    <source>
        <dbReference type="SAM" id="SignalP"/>
    </source>
</evidence>
<feature type="domain" description="VWFD" evidence="10">
    <location>
        <begin position="1587"/>
        <end position="1845"/>
    </location>
</feature>
<feature type="compositionally biased region" description="Basic and acidic residues" evidence="7">
    <location>
        <begin position="108"/>
        <end position="121"/>
    </location>
</feature>
<evidence type="ECO:0000256" key="4">
    <source>
        <dbReference type="ARBA" id="ARBA00023180"/>
    </source>
</evidence>
<organism evidence="11 12">
    <name type="scientific">Branchiostoma floridae</name>
    <name type="common">Florida lancelet</name>
    <name type="synonym">Amphioxus</name>
    <dbReference type="NCBI Taxonomy" id="7739"/>
    <lineage>
        <taxon>Eukaryota</taxon>
        <taxon>Metazoa</taxon>
        <taxon>Chordata</taxon>
        <taxon>Cephalochordata</taxon>
        <taxon>Leptocardii</taxon>
        <taxon>Amphioxiformes</taxon>
        <taxon>Branchiostomatidae</taxon>
        <taxon>Branchiostoma</taxon>
    </lineage>
</organism>
<dbReference type="SMART" id="SM01169">
    <property type="entry name" value="DUF1943"/>
    <property type="match status" value="1"/>
</dbReference>
<feature type="chain" id="PRO_5039949876" evidence="8">
    <location>
        <begin position="17"/>
        <end position="1941"/>
    </location>
</feature>
<dbReference type="Pfam" id="PF01347">
    <property type="entry name" value="Vitellogenin_N"/>
    <property type="match status" value="2"/>
</dbReference>
<name>A0A9J7MCV6_BRAFL</name>
<evidence type="ECO:0000256" key="1">
    <source>
        <dbReference type="ARBA" id="ARBA00022729"/>
    </source>
</evidence>
<dbReference type="KEGG" id="bfo:118431651"/>
<evidence type="ECO:0000313" key="11">
    <source>
        <dbReference type="Proteomes" id="UP000001554"/>
    </source>
</evidence>
<dbReference type="GO" id="GO:0045735">
    <property type="term" value="F:nutrient reservoir activity"/>
    <property type="evidence" value="ECO:0007669"/>
    <property type="project" value="UniProtKB-KW"/>
</dbReference>
<dbReference type="InterPro" id="IPR015816">
    <property type="entry name" value="Vitellinogen_b-sht_N"/>
</dbReference>
<keyword evidence="4" id="KW-0325">Glycoprotein</keyword>
<feature type="compositionally biased region" description="Basic and acidic residues" evidence="7">
    <location>
        <begin position="1354"/>
        <end position="1370"/>
    </location>
</feature>
<dbReference type="SMART" id="SM00216">
    <property type="entry name" value="VWD"/>
    <property type="match status" value="1"/>
</dbReference>
<dbReference type="PANTHER" id="PTHR23345:SF15">
    <property type="entry name" value="VITELLOGENIN 1-RELATED"/>
    <property type="match status" value="1"/>
</dbReference>
<dbReference type="FunFam" id="2.30.230.10:FF:000022">
    <property type="entry name" value="Uncharacterized protein"/>
    <property type="match status" value="1"/>
</dbReference>
<feature type="compositionally biased region" description="Basic and acidic residues" evidence="7">
    <location>
        <begin position="141"/>
        <end position="171"/>
    </location>
</feature>
<dbReference type="Proteomes" id="UP000001554">
    <property type="component" value="Chromosome 15"/>
</dbReference>
<evidence type="ECO:0000256" key="2">
    <source>
        <dbReference type="ARBA" id="ARBA00022761"/>
    </source>
</evidence>
<dbReference type="Pfam" id="PF00094">
    <property type="entry name" value="VWD"/>
    <property type="match status" value="2"/>
</dbReference>
<keyword evidence="3" id="KW-1015">Disulfide bond</keyword>
<dbReference type="SMART" id="SM00638">
    <property type="entry name" value="LPD_N"/>
    <property type="match status" value="1"/>
</dbReference>
<dbReference type="PANTHER" id="PTHR23345">
    <property type="entry name" value="VITELLOGENIN-RELATED"/>
    <property type="match status" value="1"/>
</dbReference>
<dbReference type="FunFam" id="2.20.50.20:FF:000005">
    <property type="entry name" value="Vitellogenin 3"/>
    <property type="match status" value="1"/>
</dbReference>
<dbReference type="PROSITE" id="PS50176">
    <property type="entry name" value="ARM_REPEAT"/>
    <property type="match status" value="1"/>
</dbReference>
<feature type="compositionally biased region" description="Low complexity" evidence="7">
    <location>
        <begin position="172"/>
        <end position="189"/>
    </location>
</feature>
<dbReference type="PROSITE" id="PS51233">
    <property type="entry name" value="VWFD"/>
    <property type="match status" value="1"/>
</dbReference>
<evidence type="ECO:0000256" key="6">
    <source>
        <dbReference type="PROSITE-ProRule" id="PRU00557"/>
    </source>
</evidence>
<dbReference type="OMA" id="DMRPANG"/>